<evidence type="ECO:0000313" key="5">
    <source>
        <dbReference type="RefSeq" id="XP_031558780.1"/>
    </source>
</evidence>
<proteinExistence type="predicted"/>
<feature type="compositionally biased region" description="Basic and acidic residues" evidence="2">
    <location>
        <begin position="394"/>
        <end position="422"/>
    </location>
</feature>
<evidence type="ECO:0000313" key="4">
    <source>
        <dbReference type="Proteomes" id="UP000515163"/>
    </source>
</evidence>
<dbReference type="Proteomes" id="UP000515163">
    <property type="component" value="Unplaced"/>
</dbReference>
<reference evidence="5" key="1">
    <citation type="submission" date="2025-08" db="UniProtKB">
        <authorList>
            <consortium name="RefSeq"/>
        </authorList>
    </citation>
    <scope>IDENTIFICATION</scope>
</reference>
<dbReference type="InParanoid" id="A0A6P8I1L8"/>
<dbReference type="AlphaFoldDB" id="A0A6P8I1L8"/>
<accession>A0A6P8I1L8</accession>
<feature type="domain" description="Enoyl reductase (ER)" evidence="3">
    <location>
        <begin position="49"/>
        <end position="373"/>
    </location>
</feature>
<dbReference type="SUPFAM" id="SSF51735">
    <property type="entry name" value="NAD(P)-binding Rossmann-fold domains"/>
    <property type="match status" value="1"/>
</dbReference>
<feature type="region of interest" description="Disordered" evidence="2">
    <location>
        <begin position="1"/>
        <end position="37"/>
    </location>
</feature>
<keyword evidence="1" id="KW-0560">Oxidoreductase</keyword>
<dbReference type="Pfam" id="PF13602">
    <property type="entry name" value="ADH_zinc_N_2"/>
    <property type="match status" value="1"/>
</dbReference>
<dbReference type="Gene3D" id="3.90.180.10">
    <property type="entry name" value="Medium-chain alcohol dehydrogenases, catalytic domain"/>
    <property type="match status" value="1"/>
</dbReference>
<evidence type="ECO:0000256" key="1">
    <source>
        <dbReference type="ARBA" id="ARBA00023002"/>
    </source>
</evidence>
<name>A0A6P8I1L8_ACTTE</name>
<dbReference type="GO" id="GO:0016491">
    <property type="term" value="F:oxidoreductase activity"/>
    <property type="evidence" value="ECO:0007669"/>
    <property type="project" value="UniProtKB-KW"/>
</dbReference>
<dbReference type="InterPro" id="IPR011032">
    <property type="entry name" value="GroES-like_sf"/>
</dbReference>
<dbReference type="SMART" id="SM00829">
    <property type="entry name" value="PKS_ER"/>
    <property type="match status" value="1"/>
</dbReference>
<gene>
    <name evidence="5" type="primary">LOC116295166</name>
</gene>
<dbReference type="PANTHER" id="PTHR44054:SF1">
    <property type="entry name" value="SYNAPTIC VESICLE MEMBRANE PROTEIN VAT-1 HOMOLOG"/>
    <property type="match status" value="1"/>
</dbReference>
<sequence>MAEVETTKDVPATAEVEAQNEPQEETKPAPTEPEPEVETMRCVRLNGHGGYGKLKVEKHPKPKATDGNVVVKVHACGLNFADLMQRQGSYSEAPKVPYTPGLECSGVVEEIGEHVTGIEVGSRVCCITLFGSWAEFVAVPFTHCFVMPESMTFEEGAAFPVTYLTAYLMLFHCGNIKRRKSILIHMAAGGVGTAATQLCKTVEGLKIFGTASASKHEMIKEFGVDHPIDYRTQDYVHAIKDITHGVDLILEPLSGSDTKKCYDLLNPMGAMICFGYANQISESKGVFSAAKNWFQGVTFNPTKMIPDNKTVCGFHLGRIYTSIDLIRDAMKDLMKLYNDGALKPCIDSVFALEEVAKAQQKMHERKNIGKILLSPLKEPEPEPEPEPKKKKRSESKVEAEQKPNGEAEEAKPDAKEGEKEEP</sequence>
<dbReference type="InterPro" id="IPR020843">
    <property type="entry name" value="ER"/>
</dbReference>
<feature type="region of interest" description="Disordered" evidence="2">
    <location>
        <begin position="367"/>
        <end position="422"/>
    </location>
</feature>
<organism evidence="4 5">
    <name type="scientific">Actinia tenebrosa</name>
    <name type="common">Australian red waratah sea anemone</name>
    <dbReference type="NCBI Taxonomy" id="6105"/>
    <lineage>
        <taxon>Eukaryota</taxon>
        <taxon>Metazoa</taxon>
        <taxon>Cnidaria</taxon>
        <taxon>Anthozoa</taxon>
        <taxon>Hexacorallia</taxon>
        <taxon>Actiniaria</taxon>
        <taxon>Actiniidae</taxon>
        <taxon>Actinia</taxon>
    </lineage>
</organism>
<feature type="non-terminal residue" evidence="5">
    <location>
        <position position="422"/>
    </location>
</feature>
<dbReference type="OrthoDB" id="203908at2759"/>
<dbReference type="FunCoup" id="A0A6P8I1L8">
    <property type="interactions" value="163"/>
</dbReference>
<dbReference type="GeneID" id="116295166"/>
<dbReference type="InterPro" id="IPR052100">
    <property type="entry name" value="SV-ATPase_mito-regulator"/>
</dbReference>
<dbReference type="Pfam" id="PF08240">
    <property type="entry name" value="ADH_N"/>
    <property type="match status" value="1"/>
</dbReference>
<dbReference type="InterPro" id="IPR036291">
    <property type="entry name" value="NAD(P)-bd_dom_sf"/>
</dbReference>
<dbReference type="CDD" id="cd08275">
    <property type="entry name" value="MDR3"/>
    <property type="match status" value="1"/>
</dbReference>
<dbReference type="SUPFAM" id="SSF50129">
    <property type="entry name" value="GroES-like"/>
    <property type="match status" value="1"/>
</dbReference>
<evidence type="ECO:0000259" key="3">
    <source>
        <dbReference type="SMART" id="SM00829"/>
    </source>
</evidence>
<dbReference type="KEGG" id="aten:116295166"/>
<keyword evidence="4" id="KW-1185">Reference proteome</keyword>
<dbReference type="RefSeq" id="XP_031558780.1">
    <property type="nucleotide sequence ID" value="XM_031702920.1"/>
</dbReference>
<protein>
    <submittedName>
        <fullName evidence="5">Synaptic vesicle membrane protein VAT-1 homolog</fullName>
    </submittedName>
</protein>
<dbReference type="InterPro" id="IPR013154">
    <property type="entry name" value="ADH-like_N"/>
</dbReference>
<evidence type="ECO:0000256" key="2">
    <source>
        <dbReference type="SAM" id="MobiDB-lite"/>
    </source>
</evidence>
<dbReference type="PANTHER" id="PTHR44054">
    <property type="entry name" value="SYNAPTIC VESICLE MEMBRANE PROTEIN VAT-1 HOMOLOG-LIKE"/>
    <property type="match status" value="1"/>
</dbReference>
<dbReference type="Gene3D" id="3.40.50.720">
    <property type="entry name" value="NAD(P)-binding Rossmann-like Domain"/>
    <property type="match status" value="1"/>
</dbReference>